<feature type="domain" description="HMA" evidence="2">
    <location>
        <begin position="8"/>
        <end position="76"/>
    </location>
</feature>
<dbReference type="OrthoDB" id="9813965at2"/>
<proteinExistence type="predicted"/>
<gene>
    <name evidence="3" type="ORF">GB881_16125</name>
</gene>
<accession>A0A6N7EPW7</accession>
<keyword evidence="4" id="KW-1185">Reference proteome</keyword>
<comment type="caution">
    <text evidence="3">The sequence shown here is derived from an EMBL/GenBank/DDBJ whole genome shotgun (WGS) entry which is preliminary data.</text>
</comment>
<dbReference type="CDD" id="cd00371">
    <property type="entry name" value="HMA"/>
    <property type="match status" value="1"/>
</dbReference>
<dbReference type="InterPro" id="IPR017969">
    <property type="entry name" value="Heavy-metal-associated_CS"/>
</dbReference>
<sequence length="82" mass="8550">MSTTEIDRTTVVDVQGMTCGNCVAHVTDEIKGLANVKQVSVQLQAGGVSPVTVVSDVVLDDDALRSAVDEAGYTVTGIRRDA</sequence>
<dbReference type="RefSeq" id="WP_152194211.1">
    <property type="nucleotide sequence ID" value="NZ_VUKD01000001.1"/>
</dbReference>
<dbReference type="PROSITE" id="PS01047">
    <property type="entry name" value="HMA_1"/>
    <property type="match status" value="1"/>
</dbReference>
<dbReference type="SUPFAM" id="SSF55008">
    <property type="entry name" value="HMA, heavy metal-associated domain"/>
    <property type="match status" value="1"/>
</dbReference>
<dbReference type="Proteomes" id="UP000437709">
    <property type="component" value="Unassembled WGS sequence"/>
</dbReference>
<evidence type="ECO:0000256" key="1">
    <source>
        <dbReference type="ARBA" id="ARBA00022723"/>
    </source>
</evidence>
<dbReference type="Gene3D" id="3.30.70.100">
    <property type="match status" value="1"/>
</dbReference>
<dbReference type="PROSITE" id="PS50846">
    <property type="entry name" value="HMA_2"/>
    <property type="match status" value="1"/>
</dbReference>
<keyword evidence="1" id="KW-0479">Metal-binding</keyword>
<evidence type="ECO:0000313" key="3">
    <source>
        <dbReference type="EMBL" id="MPV38545.1"/>
    </source>
</evidence>
<reference evidence="3 4" key="1">
    <citation type="submission" date="2019-10" db="EMBL/GenBank/DDBJ databases">
        <title>Georgenia wutianyii sp. nov. and Georgenia yuyongxinii sp. nov. isolated from plateau pika (Ochotona curzoniae) in the Qinghai-Tibet plateau of China.</title>
        <authorList>
            <person name="Tian Z."/>
        </authorList>
    </citation>
    <scope>NUCLEOTIDE SEQUENCE [LARGE SCALE GENOMIC DNA]</scope>
    <source>
        <strain evidence="3 4">JCM 19765</strain>
    </source>
</reference>
<organism evidence="3 4">
    <name type="scientific">Georgenia subflava</name>
    <dbReference type="NCBI Taxonomy" id="1622177"/>
    <lineage>
        <taxon>Bacteria</taxon>
        <taxon>Bacillati</taxon>
        <taxon>Actinomycetota</taxon>
        <taxon>Actinomycetes</taxon>
        <taxon>Micrococcales</taxon>
        <taxon>Bogoriellaceae</taxon>
        <taxon>Georgenia</taxon>
    </lineage>
</organism>
<evidence type="ECO:0000259" key="2">
    <source>
        <dbReference type="PROSITE" id="PS50846"/>
    </source>
</evidence>
<protein>
    <recommendedName>
        <fullName evidence="2">HMA domain-containing protein</fullName>
    </recommendedName>
</protein>
<dbReference type="EMBL" id="WHPC01000088">
    <property type="protein sequence ID" value="MPV38545.1"/>
    <property type="molecule type" value="Genomic_DNA"/>
</dbReference>
<dbReference type="Pfam" id="PF00403">
    <property type="entry name" value="HMA"/>
    <property type="match status" value="1"/>
</dbReference>
<dbReference type="InterPro" id="IPR036163">
    <property type="entry name" value="HMA_dom_sf"/>
</dbReference>
<dbReference type="InterPro" id="IPR006121">
    <property type="entry name" value="HMA_dom"/>
</dbReference>
<dbReference type="AlphaFoldDB" id="A0A6N7EPW7"/>
<evidence type="ECO:0000313" key="4">
    <source>
        <dbReference type="Proteomes" id="UP000437709"/>
    </source>
</evidence>
<dbReference type="GO" id="GO:0046872">
    <property type="term" value="F:metal ion binding"/>
    <property type="evidence" value="ECO:0007669"/>
    <property type="project" value="UniProtKB-KW"/>
</dbReference>
<name>A0A6N7EPW7_9MICO</name>